<protein>
    <submittedName>
        <fullName evidence="1">Uncharacterized protein</fullName>
    </submittedName>
</protein>
<dbReference type="EMBL" id="VSSQ01007501">
    <property type="protein sequence ID" value="MPM36110.1"/>
    <property type="molecule type" value="Genomic_DNA"/>
</dbReference>
<evidence type="ECO:0000313" key="1">
    <source>
        <dbReference type="EMBL" id="MPM36110.1"/>
    </source>
</evidence>
<name>A0A644Z5M1_9ZZZZ</name>
<gene>
    <name evidence="1" type="ORF">SDC9_82705</name>
</gene>
<reference evidence="1" key="1">
    <citation type="submission" date="2019-08" db="EMBL/GenBank/DDBJ databases">
        <authorList>
            <person name="Kucharzyk K."/>
            <person name="Murdoch R.W."/>
            <person name="Higgins S."/>
            <person name="Loffler F."/>
        </authorList>
    </citation>
    <scope>NUCLEOTIDE SEQUENCE</scope>
</reference>
<organism evidence="1">
    <name type="scientific">bioreactor metagenome</name>
    <dbReference type="NCBI Taxonomy" id="1076179"/>
    <lineage>
        <taxon>unclassified sequences</taxon>
        <taxon>metagenomes</taxon>
        <taxon>ecological metagenomes</taxon>
    </lineage>
</organism>
<proteinExistence type="predicted"/>
<accession>A0A644Z5M1</accession>
<dbReference type="AlphaFoldDB" id="A0A644Z5M1"/>
<sequence length="111" mass="12503">MRLLHILDCGGRQPILKIFQRIAGIDRGRDRTGRARRQKLSGKPNVRLLRTERYMGTAHRDQAGRVKAFANAHLNPHGHGLPAALCAIQNFPLFNGQFHYFSTSRFPASVS</sequence>
<comment type="caution">
    <text evidence="1">The sequence shown here is derived from an EMBL/GenBank/DDBJ whole genome shotgun (WGS) entry which is preliminary data.</text>
</comment>